<evidence type="ECO:0000259" key="8">
    <source>
        <dbReference type="Pfam" id="PF20578"/>
    </source>
</evidence>
<dbReference type="InterPro" id="IPR046780">
    <property type="entry name" value="aBig_2"/>
</dbReference>
<comment type="similarity">
    <text evidence="2">Belongs to the glycosyl hydrolase 43 family.</text>
</comment>
<dbReference type="Pfam" id="PF04616">
    <property type="entry name" value="Glyco_hydro_43"/>
    <property type="match status" value="2"/>
</dbReference>
<sequence length="1444" mass="151543">MVASTRASRFTLRSLAAATALGIAVSGATAAQAAPDDHLVAHYALDETSGTVAADSSGNGHDAVIAGGATLTGGEGFRLDGADDHVKLPNDLLAGLTSITVSTEVLVRAEQGTPYFIYGLGNPASSSSGTGYLFSTGNAYRTAITTGNWSGEQNTTSGANLARGVWKTITYTLDDATDTATVYLDGVQAARNTAVTITPAQIGGGTTTANYIGRSNYSADKYLAGSVRDFRIYDTALTAAEVAALQPSDETRTQRDLAALDLGDLANVTADLALPTAAPNGSAITWASSDEAVISNTGRVARPASGAAEVTLTATAVKGSATATREFTATVPATGEADYQADLDAITIPNGDDIRGNIDLPQTGAVTGGTIAWTASPEGVVSTVADGDIAPGVVTRGAADQDVVLTASAGGLTREFPLTVRAAHEQSEYEGYAFAYFTGNTVAGENIHFAASDGNNALAWNELNGGLPVLSSQYGEQGLRDPFIIRSPEGDTFYLIATDLSIGSGTSWDTSQRQGSRYLEVWESHDLVNWSAQRHVLVSPETAGNTWAPEAYYDSGLGAYVVFWASKLYEEDDPAHTGNTYNRMMYATTRDFTTFSEPRIWQDGMSRIDSTVTLDDGVYYRFTKDEGAGTTGCSDIIQESSTSLRAPLDEWTMIDSCIGRDAGTSAVEGPSIFQANPGDVNGGGKHYLFVDEYGGRGYIPLTTDDIATGGWTVAEDYDLPASPRHGTVIPVTADELAGLYEGRAPISSNEDGQVVDYDFTGGSGTTLTDASGNGRDATINGATWNDGALSFDGTDDYVDLPDDLMAGLTDISVDADVWVDTAQSGNYFIWGLGNTDAAGSGRGYLFTTGNGSYRTSITTSTYTNEQTASSGSALPRGRWAHLTYTLEGDTARLYLDGVLVSTKIDVTVDPGDISGGETWANYLGRSLYEQDGRFKGRFRSFAIYDRALSPGEVLDRAGATGAVTDVSLTDPAALATTPLIDMDAHTVVLPVVPGTDVASLAPTFTTATGATASPASGTVVDLTEPVQYTVTSGGESTVWTFSAQIVNSPVLPGLYADPNIAVFGDTYYLYATTDGYSGWGGKDFYVWSSKDLVDWTRSEEPILTLDGANGDVPWASGNAWAPTIIERGGKYYFYFSGHNTALNRKTIGVAVADSPEGPFTAQPNAMILNNEAVTSGQAIDPAAFHDPVTGKYYLAWGNGGPTNGPVIAELNDDMTSIRPGSYKRISGLTDFREGIFLNYREGLYHLTYSIDDTGSENYRVGYATATSLDGPWTYRGVILQKDPSLGIRATGHSSIISVPGTDDWYIAYHRFALSGGDGTHRETTIDALDIGEDGLFQTVEPTLTSVAPQPVGPEISVVLGSRCVAGKVVLTVQVSNDSDRTVGLRVSTSYGDKTFRALGSGGVLSSAFTTRAAAVAAGTVTVTATDTNGTAFTRTTAYAAASCG</sequence>
<dbReference type="Pfam" id="PF13385">
    <property type="entry name" value="Laminin_G_3"/>
    <property type="match status" value="2"/>
</dbReference>
<feature type="site" description="Important for catalytic activity, responsible for pKa modulation of the active site Glu and correct orientation of both the proton donor and substrate" evidence="6">
    <location>
        <position position="1180"/>
    </location>
</feature>
<comment type="pathway">
    <text evidence="1">Glycan metabolism; L-arabinan degradation.</text>
</comment>
<keyword evidence="4" id="KW-0326">Glycosidase</keyword>
<reference evidence="9 10" key="1">
    <citation type="submission" date="2018-03" db="EMBL/GenBank/DDBJ databases">
        <title>Genomic Encyclopedia of Type Strains, Phase III (KMG-III): the genomes of soil and plant-associated and newly described type strains.</title>
        <authorList>
            <person name="Whitman W."/>
        </authorList>
    </citation>
    <scope>NUCLEOTIDE SEQUENCE [LARGE SCALE GENOMIC DNA]</scope>
    <source>
        <strain evidence="9 10">CGMCC 4.7067</strain>
    </source>
</reference>
<dbReference type="CDD" id="cd18828">
    <property type="entry name" value="GH43_BT3675-like"/>
    <property type="match status" value="1"/>
</dbReference>
<evidence type="ECO:0000256" key="5">
    <source>
        <dbReference type="PIRSR" id="PIRSR606710-1"/>
    </source>
</evidence>
<keyword evidence="10" id="KW-1185">Reference proteome</keyword>
<dbReference type="OrthoDB" id="9758923at2"/>
<feature type="domain" description="Atrophied bacterial Ig" evidence="8">
    <location>
        <begin position="255"/>
        <end position="333"/>
    </location>
</feature>
<dbReference type="Gene3D" id="2.60.120.200">
    <property type="match status" value="2"/>
</dbReference>
<evidence type="ECO:0000256" key="2">
    <source>
        <dbReference type="ARBA" id="ARBA00009865"/>
    </source>
</evidence>
<dbReference type="RefSeq" id="WP_106363774.1">
    <property type="nucleotide sequence ID" value="NZ_PVTJ01000003.1"/>
</dbReference>
<dbReference type="InterPro" id="IPR023296">
    <property type="entry name" value="Glyco_hydro_beta-prop_sf"/>
</dbReference>
<gene>
    <name evidence="9" type="ORF">B0I28_103350</name>
</gene>
<dbReference type="Gene3D" id="2.115.10.20">
    <property type="entry name" value="Glycosyl hydrolase domain, family 43"/>
    <property type="match status" value="2"/>
</dbReference>
<evidence type="ECO:0000313" key="10">
    <source>
        <dbReference type="Proteomes" id="UP000238176"/>
    </source>
</evidence>
<dbReference type="InterPro" id="IPR013320">
    <property type="entry name" value="ConA-like_dom_sf"/>
</dbReference>
<dbReference type="CDD" id="cd08983">
    <property type="entry name" value="GH43_Bt3655-like"/>
    <property type="match status" value="1"/>
</dbReference>
<dbReference type="GO" id="GO:0004553">
    <property type="term" value="F:hydrolase activity, hydrolyzing O-glycosyl compounds"/>
    <property type="evidence" value="ECO:0007669"/>
    <property type="project" value="InterPro"/>
</dbReference>
<dbReference type="InterPro" id="IPR006710">
    <property type="entry name" value="Glyco_hydro_43"/>
</dbReference>
<evidence type="ECO:0000256" key="7">
    <source>
        <dbReference type="SAM" id="SignalP"/>
    </source>
</evidence>
<proteinExistence type="inferred from homology"/>
<organism evidence="9 10">
    <name type="scientific">Glycomyces artemisiae</name>
    <dbReference type="NCBI Taxonomy" id="1076443"/>
    <lineage>
        <taxon>Bacteria</taxon>
        <taxon>Bacillati</taxon>
        <taxon>Actinomycetota</taxon>
        <taxon>Actinomycetes</taxon>
        <taxon>Glycomycetales</taxon>
        <taxon>Glycomycetaceae</taxon>
        <taxon>Glycomyces</taxon>
    </lineage>
</organism>
<feature type="chain" id="PRO_5015530849" evidence="7">
    <location>
        <begin position="34"/>
        <end position="1444"/>
    </location>
</feature>
<dbReference type="Pfam" id="PF20578">
    <property type="entry name" value="aBig_2"/>
    <property type="match status" value="1"/>
</dbReference>
<dbReference type="PANTHER" id="PTHR43301">
    <property type="entry name" value="ARABINAN ENDO-1,5-ALPHA-L-ARABINOSIDASE"/>
    <property type="match status" value="1"/>
</dbReference>
<dbReference type="Gene3D" id="2.60.40.2340">
    <property type="match status" value="1"/>
</dbReference>
<protein>
    <submittedName>
        <fullName evidence="9">Glycosyl hydrolase family 43</fullName>
    </submittedName>
</protein>
<feature type="active site" description="Proton donor" evidence="5">
    <location>
        <position position="1233"/>
    </location>
</feature>
<dbReference type="PANTHER" id="PTHR43301:SF3">
    <property type="entry name" value="ARABINAN ENDO-1,5-ALPHA-L-ARABINOSIDASE A-RELATED"/>
    <property type="match status" value="1"/>
</dbReference>
<keyword evidence="3 9" id="KW-0378">Hydrolase</keyword>
<evidence type="ECO:0000256" key="1">
    <source>
        <dbReference type="ARBA" id="ARBA00004834"/>
    </source>
</evidence>
<feature type="signal peptide" evidence="7">
    <location>
        <begin position="1"/>
        <end position="33"/>
    </location>
</feature>
<feature type="active site" description="Proton acceptor" evidence="5">
    <location>
        <position position="1057"/>
    </location>
</feature>
<evidence type="ECO:0000256" key="3">
    <source>
        <dbReference type="ARBA" id="ARBA00022801"/>
    </source>
</evidence>
<evidence type="ECO:0000313" key="9">
    <source>
        <dbReference type="EMBL" id="PRY59876.1"/>
    </source>
</evidence>
<dbReference type="Proteomes" id="UP000238176">
    <property type="component" value="Unassembled WGS sequence"/>
</dbReference>
<name>A0A2T0UPP8_9ACTN</name>
<keyword evidence="7" id="KW-0732">Signal</keyword>
<dbReference type="GO" id="GO:0005975">
    <property type="term" value="P:carbohydrate metabolic process"/>
    <property type="evidence" value="ECO:0007669"/>
    <property type="project" value="InterPro"/>
</dbReference>
<comment type="caution">
    <text evidence="9">The sequence shown here is derived from an EMBL/GenBank/DDBJ whole genome shotgun (WGS) entry which is preliminary data.</text>
</comment>
<evidence type="ECO:0000256" key="6">
    <source>
        <dbReference type="PIRSR" id="PIRSR606710-2"/>
    </source>
</evidence>
<dbReference type="EMBL" id="PVTJ01000003">
    <property type="protein sequence ID" value="PRY59876.1"/>
    <property type="molecule type" value="Genomic_DNA"/>
</dbReference>
<evidence type="ECO:0000256" key="4">
    <source>
        <dbReference type="ARBA" id="ARBA00023295"/>
    </source>
</evidence>
<dbReference type="SUPFAM" id="SSF75005">
    <property type="entry name" value="Arabinanase/levansucrase/invertase"/>
    <property type="match status" value="2"/>
</dbReference>
<accession>A0A2T0UPP8</accession>
<dbReference type="InterPro" id="IPR050727">
    <property type="entry name" value="GH43_arabinanases"/>
</dbReference>
<dbReference type="SUPFAM" id="SSF49899">
    <property type="entry name" value="Concanavalin A-like lectins/glucanases"/>
    <property type="match status" value="2"/>
</dbReference>